<dbReference type="Proteomes" id="UP000011081">
    <property type="component" value="Unassembled WGS sequence"/>
</dbReference>
<dbReference type="EMBL" id="GL877442">
    <property type="protein sequence ID" value="ELA46518.1"/>
    <property type="molecule type" value="Genomic_DNA"/>
</dbReference>
<dbReference type="VEuPathDB" id="MicrosporidiaDB:VCUG_02010"/>
<dbReference type="OMA" id="EFNIYKN"/>
<dbReference type="RefSeq" id="XP_008075024.1">
    <property type="nucleotide sequence ID" value="XM_008076833.1"/>
</dbReference>
<dbReference type="AlphaFoldDB" id="L2GT98"/>
<organism evidence="2 3">
    <name type="scientific">Vavraia culicis (isolate floridensis)</name>
    <name type="common">Microsporidian parasite</name>
    <dbReference type="NCBI Taxonomy" id="948595"/>
    <lineage>
        <taxon>Eukaryota</taxon>
        <taxon>Fungi</taxon>
        <taxon>Fungi incertae sedis</taxon>
        <taxon>Microsporidia</taxon>
        <taxon>Pleistophoridae</taxon>
        <taxon>Vavraia</taxon>
    </lineage>
</organism>
<reference evidence="3" key="1">
    <citation type="submission" date="2011-03" db="EMBL/GenBank/DDBJ databases">
        <title>The genome sequence of Vavraia culicis strain floridensis.</title>
        <authorList>
            <consortium name="The Broad Institute Genome Sequencing Platform"/>
            <person name="Cuomo C."/>
            <person name="Becnel J."/>
            <person name="Sanscrainte N."/>
            <person name="Young S.K."/>
            <person name="Zeng Q."/>
            <person name="Gargeya S."/>
            <person name="Fitzgerald M."/>
            <person name="Haas B."/>
            <person name="Abouelleil A."/>
            <person name="Alvarado L."/>
            <person name="Arachchi H.M."/>
            <person name="Berlin A."/>
            <person name="Chapman S.B."/>
            <person name="Gearin G."/>
            <person name="Goldberg J."/>
            <person name="Griggs A."/>
            <person name="Gujja S."/>
            <person name="Hansen M."/>
            <person name="Heiman D."/>
            <person name="Howarth C."/>
            <person name="Larimer J."/>
            <person name="Lui A."/>
            <person name="MacDonald P.J.P."/>
            <person name="McCowen C."/>
            <person name="Montmayeur A."/>
            <person name="Murphy C."/>
            <person name="Neiman D."/>
            <person name="Pearson M."/>
            <person name="Priest M."/>
            <person name="Roberts A."/>
            <person name="Saif S."/>
            <person name="Shea T."/>
            <person name="Sisk P."/>
            <person name="Stolte C."/>
            <person name="Sykes S."/>
            <person name="Wortman J."/>
            <person name="Nusbaum C."/>
            <person name="Birren B."/>
        </authorList>
    </citation>
    <scope>NUCLEOTIDE SEQUENCE [LARGE SCALE GENOMIC DNA]</scope>
    <source>
        <strain evidence="3">floridensis</strain>
    </source>
</reference>
<evidence type="ECO:0000256" key="1">
    <source>
        <dbReference type="SAM" id="MobiDB-lite"/>
    </source>
</evidence>
<gene>
    <name evidence="2" type="ORF">VCUG_02010</name>
</gene>
<keyword evidence="3" id="KW-1185">Reference proteome</keyword>
<dbReference type="InParanoid" id="L2GT98"/>
<evidence type="ECO:0000313" key="3">
    <source>
        <dbReference type="Proteomes" id="UP000011081"/>
    </source>
</evidence>
<dbReference type="HOGENOM" id="CLU_2322001_0_0_1"/>
<protein>
    <submittedName>
        <fullName evidence="2">Uncharacterized protein</fullName>
    </submittedName>
</protein>
<feature type="region of interest" description="Disordered" evidence="1">
    <location>
        <begin position="1"/>
        <end position="32"/>
    </location>
</feature>
<dbReference type="OrthoDB" id="10416393at2759"/>
<proteinExistence type="predicted"/>
<evidence type="ECO:0000313" key="2">
    <source>
        <dbReference type="EMBL" id="ELA46518.1"/>
    </source>
</evidence>
<accession>L2GT98</accession>
<feature type="compositionally biased region" description="Acidic residues" evidence="1">
    <location>
        <begin position="23"/>
        <end position="32"/>
    </location>
</feature>
<dbReference type="GeneID" id="19879879"/>
<name>L2GT98_VAVCU</name>
<sequence>MKRTRSKEKTISKKITIKTSDHSEEESDEDVQLENMNETRDQIMNKHKDYWKNVIENEITEFNIYKNYCVDDTVDKKDVKLSDAVEDDLNIIHELGKIGE</sequence>